<dbReference type="InterPro" id="IPR051790">
    <property type="entry name" value="Cytochrome_c-biogenesis_DsbD"/>
</dbReference>
<protein>
    <submittedName>
        <fullName evidence="8">Cytochrome C biogenesis protein</fullName>
    </submittedName>
</protein>
<organism evidence="8 9">
    <name type="scientific">Candidatus Niyogibacteria bacterium CG10_big_fil_rev_8_21_14_0_10_46_36</name>
    <dbReference type="NCBI Taxonomy" id="1974726"/>
    <lineage>
        <taxon>Bacteria</taxon>
        <taxon>Candidatus Niyogiibacteriota</taxon>
    </lineage>
</organism>
<gene>
    <name evidence="8" type="ORF">COU47_03700</name>
</gene>
<evidence type="ECO:0000313" key="9">
    <source>
        <dbReference type="Proteomes" id="UP000231503"/>
    </source>
</evidence>
<keyword evidence="5 6" id="KW-0472">Membrane</keyword>
<feature type="transmembrane region" description="Helical" evidence="6">
    <location>
        <begin position="6"/>
        <end position="36"/>
    </location>
</feature>
<name>A0A2H0TCB2_9BACT</name>
<dbReference type="InterPro" id="IPR003834">
    <property type="entry name" value="Cyt_c_assmbl_TM_dom"/>
</dbReference>
<keyword evidence="3 6" id="KW-0812">Transmembrane</keyword>
<proteinExistence type="inferred from homology"/>
<feature type="transmembrane region" description="Helical" evidence="6">
    <location>
        <begin position="57"/>
        <end position="86"/>
    </location>
</feature>
<feature type="domain" description="Cytochrome C biogenesis protein transmembrane" evidence="7">
    <location>
        <begin position="11"/>
        <end position="227"/>
    </location>
</feature>
<evidence type="ECO:0000256" key="3">
    <source>
        <dbReference type="ARBA" id="ARBA00022692"/>
    </source>
</evidence>
<evidence type="ECO:0000256" key="4">
    <source>
        <dbReference type="ARBA" id="ARBA00022989"/>
    </source>
</evidence>
<dbReference type="Pfam" id="PF02683">
    <property type="entry name" value="DsbD_TM"/>
    <property type="match status" value="1"/>
</dbReference>
<feature type="transmembrane region" description="Helical" evidence="6">
    <location>
        <begin position="138"/>
        <end position="162"/>
    </location>
</feature>
<comment type="subcellular location">
    <subcellularLocation>
        <location evidence="1">Membrane</location>
        <topology evidence="1">Multi-pass membrane protein</topology>
    </subcellularLocation>
</comment>
<evidence type="ECO:0000256" key="6">
    <source>
        <dbReference type="SAM" id="Phobius"/>
    </source>
</evidence>
<reference evidence="9" key="1">
    <citation type="submission" date="2017-09" db="EMBL/GenBank/DDBJ databases">
        <title>Depth-based differentiation of microbial function through sediment-hosted aquifers and enrichment of novel symbionts in the deep terrestrial subsurface.</title>
        <authorList>
            <person name="Probst A.J."/>
            <person name="Ladd B."/>
            <person name="Jarett J.K."/>
            <person name="Geller-Mcgrath D.E."/>
            <person name="Sieber C.M.K."/>
            <person name="Emerson J.B."/>
            <person name="Anantharaman K."/>
            <person name="Thomas B.C."/>
            <person name="Malmstrom R."/>
            <person name="Stieglmeier M."/>
            <person name="Klingl A."/>
            <person name="Woyke T."/>
            <person name="Ryan C.M."/>
            <person name="Banfield J.F."/>
        </authorList>
    </citation>
    <scope>NUCLEOTIDE SEQUENCE [LARGE SCALE GENOMIC DNA]</scope>
</reference>
<feature type="transmembrane region" description="Helical" evidence="6">
    <location>
        <begin position="92"/>
        <end position="117"/>
    </location>
</feature>
<dbReference type="Proteomes" id="UP000231503">
    <property type="component" value="Unassembled WGS sequence"/>
</dbReference>
<dbReference type="GO" id="GO:0017004">
    <property type="term" value="P:cytochrome complex assembly"/>
    <property type="evidence" value="ECO:0007669"/>
    <property type="project" value="InterPro"/>
</dbReference>
<evidence type="ECO:0000313" key="8">
    <source>
        <dbReference type="EMBL" id="PIR69182.1"/>
    </source>
</evidence>
<evidence type="ECO:0000256" key="5">
    <source>
        <dbReference type="ARBA" id="ARBA00023136"/>
    </source>
</evidence>
<evidence type="ECO:0000256" key="1">
    <source>
        <dbReference type="ARBA" id="ARBA00004141"/>
    </source>
</evidence>
<keyword evidence="4 6" id="KW-1133">Transmembrane helix</keyword>
<accession>A0A2H0TCB2</accession>
<dbReference type="PANTHER" id="PTHR31272:SF4">
    <property type="entry name" value="CYTOCHROME C-TYPE BIOGENESIS PROTEIN HI_1454-RELATED"/>
    <property type="match status" value="1"/>
</dbReference>
<dbReference type="PANTHER" id="PTHR31272">
    <property type="entry name" value="CYTOCHROME C-TYPE BIOGENESIS PROTEIN HI_1454-RELATED"/>
    <property type="match status" value="1"/>
</dbReference>
<sequence>MIELSIGFAIASFVAGLLTFLAPCTLPLVPAYLGFISGVDQDALKNPETSKAARRKIFLNGLAFIAGFSLIFIAFGVLAGFAGTALAPYRIWLARIGGVLVILFGLFMLGFFKLPFFQSDKRIPIPKWLTLGKPSSSFFIGGTFALGWTPCVGPILGSILLLAGTSGTALQGGLMLTIFSFGLAIPFLIIAFAFSKATAYIERISKYLKWVSIVGGVFLILLGLLLVTDNFGLTIQYGYELFDFINYEGLLEYL</sequence>
<comment type="caution">
    <text evidence="8">The sequence shown here is derived from an EMBL/GenBank/DDBJ whole genome shotgun (WGS) entry which is preliminary data.</text>
</comment>
<feature type="transmembrane region" description="Helical" evidence="6">
    <location>
        <begin position="174"/>
        <end position="195"/>
    </location>
</feature>
<feature type="transmembrane region" description="Helical" evidence="6">
    <location>
        <begin position="207"/>
        <end position="227"/>
    </location>
</feature>
<evidence type="ECO:0000256" key="2">
    <source>
        <dbReference type="ARBA" id="ARBA00006143"/>
    </source>
</evidence>
<comment type="similarity">
    <text evidence="2">Belongs to the DsbD family.</text>
</comment>
<dbReference type="AlphaFoldDB" id="A0A2H0TCB2"/>
<evidence type="ECO:0000259" key="7">
    <source>
        <dbReference type="Pfam" id="PF02683"/>
    </source>
</evidence>
<dbReference type="EMBL" id="PFCO01000009">
    <property type="protein sequence ID" value="PIR69182.1"/>
    <property type="molecule type" value="Genomic_DNA"/>
</dbReference>
<dbReference type="GO" id="GO:0016020">
    <property type="term" value="C:membrane"/>
    <property type="evidence" value="ECO:0007669"/>
    <property type="project" value="UniProtKB-SubCell"/>
</dbReference>